<evidence type="ECO:0000313" key="14">
    <source>
        <dbReference type="Proteomes" id="UP000194873"/>
    </source>
</evidence>
<keyword evidence="3" id="KW-0597">Phosphoprotein</keyword>
<evidence type="ECO:0000259" key="11">
    <source>
        <dbReference type="Pfam" id="PF02518"/>
    </source>
</evidence>
<gene>
    <name evidence="13" type="ORF">BXP70_22725</name>
</gene>
<accession>A0A243W827</accession>
<evidence type="ECO:0000256" key="2">
    <source>
        <dbReference type="ARBA" id="ARBA00012438"/>
    </source>
</evidence>
<keyword evidence="14" id="KW-1185">Reference proteome</keyword>
<dbReference type="Pfam" id="PF07730">
    <property type="entry name" value="HisKA_3"/>
    <property type="match status" value="1"/>
</dbReference>
<keyword evidence="10" id="KW-0732">Signal</keyword>
<dbReference type="GO" id="GO:0000155">
    <property type="term" value="F:phosphorelay sensor kinase activity"/>
    <property type="evidence" value="ECO:0007669"/>
    <property type="project" value="InterPro"/>
</dbReference>
<evidence type="ECO:0000256" key="4">
    <source>
        <dbReference type="ARBA" id="ARBA00022679"/>
    </source>
</evidence>
<dbReference type="InterPro" id="IPR019734">
    <property type="entry name" value="TPR_rpt"/>
</dbReference>
<dbReference type="Proteomes" id="UP000194873">
    <property type="component" value="Unassembled WGS sequence"/>
</dbReference>
<dbReference type="PANTHER" id="PTHR24421:SF10">
    <property type="entry name" value="NITRATE_NITRITE SENSOR PROTEIN NARQ"/>
    <property type="match status" value="1"/>
</dbReference>
<comment type="catalytic activity">
    <reaction evidence="1">
        <text>ATP + protein L-histidine = ADP + protein N-phospho-L-histidine.</text>
        <dbReference type="EC" id="2.7.13.3"/>
    </reaction>
</comment>
<dbReference type="PANTHER" id="PTHR24421">
    <property type="entry name" value="NITRATE/NITRITE SENSOR PROTEIN NARX-RELATED"/>
    <property type="match status" value="1"/>
</dbReference>
<keyword evidence="9" id="KW-1133">Transmembrane helix</keyword>
<dbReference type="InterPro" id="IPR011990">
    <property type="entry name" value="TPR-like_helical_dom_sf"/>
</dbReference>
<dbReference type="Pfam" id="PF02518">
    <property type="entry name" value="HATPase_c"/>
    <property type="match status" value="1"/>
</dbReference>
<dbReference type="SUPFAM" id="SSF48452">
    <property type="entry name" value="TPR-like"/>
    <property type="match status" value="2"/>
</dbReference>
<protein>
    <recommendedName>
        <fullName evidence="2">histidine kinase</fullName>
        <ecNumber evidence="2">2.7.13.3</ecNumber>
    </recommendedName>
</protein>
<keyword evidence="9" id="KW-0472">Membrane</keyword>
<feature type="domain" description="Histidine kinase/HSP90-like ATPase" evidence="11">
    <location>
        <begin position="573"/>
        <end position="649"/>
    </location>
</feature>
<sequence>MAAWFLRAGVLALLSLSTLAASAQSRRLHRLWQQLAQHPTPDATHEHLLWQLALEEELPRPQQDSLATVAAKLAHQVGDTSGVLRARLLAARRRVQAGEHEQAQAQLLTLLPAARRQHDAWLEAQLLFALGRNQWGTTHHARAEAYWLAAWSVAQRQPDLALRARSAWLLGTFYTDYAQALDWLFRSLHLAEQADDQAGQANAFSSIAYDYSQLGDPGQAQAYYQRALQLNHLIHSSLGLLRVLLNSSEFYLEQGQIARARRGYEQATTYAQYPQDHMTVAGGLAQVYTKLGQYPLARQHAQRALCLAHQLHDVGAVTTLYGTLADLSLHAGQLDSARHYGERAYARRPPGSRQPIMRDVCRVLAQVYARQGDFARAYQFQLRYDTYRDTLTSQQVLTRARQVARRYQLIQRRAQALLRARDQEVARLRRQRTLAVGMGLLVLLTVAAGLGIVRARQRRLLREAQLRTRIAADLHDEVGALLTRVTMRAELLHEKQTGLPPAGTAALLADSRAALTTMRDVVWSIDAGADTVGALLDRLRDYLDQTTEATTLRTQLTTTNLLDAEPLAPQLRQHLYLLAKEAITNVVRHAPLATRLDVTLGRNRDGLWLQVVDDGPTPPRPPGVGGLGLRIMQQRARALDGQLRIGPRSDGPGWEVLLGIPT</sequence>
<dbReference type="Gene3D" id="1.20.5.1930">
    <property type="match status" value="1"/>
</dbReference>
<keyword evidence="5" id="KW-0547">Nucleotide-binding</keyword>
<name>A0A243W827_9BACT</name>
<dbReference type="InterPro" id="IPR003594">
    <property type="entry name" value="HATPase_dom"/>
</dbReference>
<keyword evidence="8" id="KW-0902">Two-component regulatory system</keyword>
<dbReference type="CDD" id="cd16917">
    <property type="entry name" value="HATPase_UhpB-NarQ-NarX-like"/>
    <property type="match status" value="1"/>
</dbReference>
<feature type="chain" id="PRO_5012715472" description="histidine kinase" evidence="10">
    <location>
        <begin position="24"/>
        <end position="662"/>
    </location>
</feature>
<keyword evidence="4" id="KW-0808">Transferase</keyword>
<proteinExistence type="predicted"/>
<dbReference type="AlphaFoldDB" id="A0A243W827"/>
<evidence type="ECO:0000256" key="1">
    <source>
        <dbReference type="ARBA" id="ARBA00000085"/>
    </source>
</evidence>
<feature type="domain" description="Signal transduction histidine kinase subgroup 3 dimerisation and phosphoacceptor" evidence="12">
    <location>
        <begin position="467"/>
        <end position="525"/>
    </location>
</feature>
<evidence type="ECO:0000256" key="10">
    <source>
        <dbReference type="SAM" id="SignalP"/>
    </source>
</evidence>
<dbReference type="Pfam" id="PF13424">
    <property type="entry name" value="TPR_12"/>
    <property type="match status" value="1"/>
</dbReference>
<dbReference type="OrthoDB" id="1523646at2"/>
<evidence type="ECO:0000256" key="3">
    <source>
        <dbReference type="ARBA" id="ARBA00022553"/>
    </source>
</evidence>
<evidence type="ECO:0000256" key="6">
    <source>
        <dbReference type="ARBA" id="ARBA00022777"/>
    </source>
</evidence>
<dbReference type="InterPro" id="IPR036890">
    <property type="entry name" value="HATPase_C_sf"/>
</dbReference>
<keyword evidence="9" id="KW-0812">Transmembrane</keyword>
<dbReference type="Gene3D" id="1.25.40.10">
    <property type="entry name" value="Tetratricopeptide repeat domain"/>
    <property type="match status" value="2"/>
</dbReference>
<comment type="caution">
    <text evidence="13">The sequence shown here is derived from an EMBL/GenBank/DDBJ whole genome shotgun (WGS) entry which is preliminary data.</text>
</comment>
<dbReference type="GO" id="GO:0005524">
    <property type="term" value="F:ATP binding"/>
    <property type="evidence" value="ECO:0007669"/>
    <property type="project" value="UniProtKB-KW"/>
</dbReference>
<evidence type="ECO:0000256" key="9">
    <source>
        <dbReference type="SAM" id="Phobius"/>
    </source>
</evidence>
<dbReference type="EC" id="2.7.13.3" evidence="2"/>
<evidence type="ECO:0000256" key="7">
    <source>
        <dbReference type="ARBA" id="ARBA00022840"/>
    </source>
</evidence>
<keyword evidence="7" id="KW-0067">ATP-binding</keyword>
<keyword evidence="6" id="KW-0418">Kinase</keyword>
<feature type="signal peptide" evidence="10">
    <location>
        <begin position="1"/>
        <end position="23"/>
    </location>
</feature>
<dbReference type="GO" id="GO:0046983">
    <property type="term" value="F:protein dimerization activity"/>
    <property type="evidence" value="ECO:0007669"/>
    <property type="project" value="InterPro"/>
</dbReference>
<dbReference type="InterPro" id="IPR011712">
    <property type="entry name" value="Sig_transdc_His_kin_sub3_dim/P"/>
</dbReference>
<dbReference type="Pfam" id="PF13181">
    <property type="entry name" value="TPR_8"/>
    <property type="match status" value="1"/>
</dbReference>
<organism evidence="13 14">
    <name type="scientific">Hymenobacter crusticola</name>
    <dbReference type="NCBI Taxonomy" id="1770526"/>
    <lineage>
        <taxon>Bacteria</taxon>
        <taxon>Pseudomonadati</taxon>
        <taxon>Bacteroidota</taxon>
        <taxon>Cytophagia</taxon>
        <taxon>Cytophagales</taxon>
        <taxon>Hymenobacteraceae</taxon>
        <taxon>Hymenobacter</taxon>
    </lineage>
</organism>
<dbReference type="InterPro" id="IPR050482">
    <property type="entry name" value="Sensor_HK_TwoCompSys"/>
</dbReference>
<dbReference type="SUPFAM" id="SSF55874">
    <property type="entry name" value="ATPase domain of HSP90 chaperone/DNA topoisomerase II/histidine kinase"/>
    <property type="match status" value="1"/>
</dbReference>
<dbReference type="RefSeq" id="WP_086596412.1">
    <property type="nucleotide sequence ID" value="NZ_MTSE01000018.1"/>
</dbReference>
<reference evidence="13 14" key="1">
    <citation type="submission" date="2017-01" db="EMBL/GenBank/DDBJ databases">
        <title>A new Hymenobacter.</title>
        <authorList>
            <person name="Liang Y."/>
            <person name="Feng F."/>
        </authorList>
    </citation>
    <scope>NUCLEOTIDE SEQUENCE [LARGE SCALE GENOMIC DNA]</scope>
    <source>
        <strain evidence="13">MIMBbqt21</strain>
    </source>
</reference>
<dbReference type="Gene3D" id="3.30.565.10">
    <property type="entry name" value="Histidine kinase-like ATPase, C-terminal domain"/>
    <property type="match status" value="1"/>
</dbReference>
<feature type="transmembrane region" description="Helical" evidence="9">
    <location>
        <begin position="434"/>
        <end position="453"/>
    </location>
</feature>
<evidence type="ECO:0000259" key="12">
    <source>
        <dbReference type="Pfam" id="PF07730"/>
    </source>
</evidence>
<dbReference type="GO" id="GO:0016020">
    <property type="term" value="C:membrane"/>
    <property type="evidence" value="ECO:0007669"/>
    <property type="project" value="InterPro"/>
</dbReference>
<dbReference type="EMBL" id="MTSE01000018">
    <property type="protein sequence ID" value="OUJ71133.1"/>
    <property type="molecule type" value="Genomic_DNA"/>
</dbReference>
<dbReference type="SMART" id="SM00028">
    <property type="entry name" value="TPR"/>
    <property type="match status" value="2"/>
</dbReference>
<evidence type="ECO:0000256" key="8">
    <source>
        <dbReference type="ARBA" id="ARBA00023012"/>
    </source>
</evidence>
<evidence type="ECO:0000313" key="13">
    <source>
        <dbReference type="EMBL" id="OUJ71133.1"/>
    </source>
</evidence>
<evidence type="ECO:0000256" key="5">
    <source>
        <dbReference type="ARBA" id="ARBA00022741"/>
    </source>
</evidence>